<feature type="transmembrane region" description="Helical" evidence="1">
    <location>
        <begin position="6"/>
        <end position="25"/>
    </location>
</feature>
<feature type="transmembrane region" description="Helical" evidence="1">
    <location>
        <begin position="64"/>
        <end position="85"/>
    </location>
</feature>
<reference evidence="2" key="1">
    <citation type="submission" date="2018-05" db="EMBL/GenBank/DDBJ databases">
        <authorList>
            <person name="Lanie J.A."/>
            <person name="Ng W.-L."/>
            <person name="Kazmierczak K.M."/>
            <person name="Andrzejewski T.M."/>
            <person name="Davidsen T.M."/>
            <person name="Wayne K.J."/>
            <person name="Tettelin H."/>
            <person name="Glass J.I."/>
            <person name="Rusch D."/>
            <person name="Podicherti R."/>
            <person name="Tsui H.-C.T."/>
            <person name="Winkler M.E."/>
        </authorList>
    </citation>
    <scope>NUCLEOTIDE SEQUENCE</scope>
</reference>
<name>A0A382MFJ9_9ZZZZ</name>
<evidence type="ECO:0000256" key="1">
    <source>
        <dbReference type="SAM" id="Phobius"/>
    </source>
</evidence>
<dbReference type="EMBL" id="UINC01092444">
    <property type="protein sequence ID" value="SVC46031.1"/>
    <property type="molecule type" value="Genomic_DNA"/>
</dbReference>
<keyword evidence="1" id="KW-0472">Membrane</keyword>
<accession>A0A382MFJ9</accession>
<organism evidence="2">
    <name type="scientific">marine metagenome</name>
    <dbReference type="NCBI Taxonomy" id="408172"/>
    <lineage>
        <taxon>unclassified sequences</taxon>
        <taxon>metagenomes</taxon>
        <taxon>ecological metagenomes</taxon>
    </lineage>
</organism>
<dbReference type="InterPro" id="IPR036259">
    <property type="entry name" value="MFS_trans_sf"/>
</dbReference>
<feature type="non-terminal residue" evidence="2">
    <location>
        <position position="1"/>
    </location>
</feature>
<dbReference type="SUPFAM" id="SSF103473">
    <property type="entry name" value="MFS general substrate transporter"/>
    <property type="match status" value="1"/>
</dbReference>
<evidence type="ECO:0008006" key="3">
    <source>
        <dbReference type="Google" id="ProtNLM"/>
    </source>
</evidence>
<sequence>ALSMAILFVGGFSSSIFLNIGMVTMQLNVPDSMRGRVMGIWSLTWFLPPVGAFVTATLAKGVGLPLALAIAASTVALFAISIWSISPELRKSS</sequence>
<keyword evidence="1" id="KW-1133">Transmembrane helix</keyword>
<proteinExistence type="predicted"/>
<evidence type="ECO:0000313" key="2">
    <source>
        <dbReference type="EMBL" id="SVC46031.1"/>
    </source>
</evidence>
<protein>
    <recommendedName>
        <fullName evidence="3">Major facilitator superfamily (MFS) profile domain-containing protein</fullName>
    </recommendedName>
</protein>
<dbReference type="AlphaFoldDB" id="A0A382MFJ9"/>
<feature type="transmembrane region" description="Helical" evidence="1">
    <location>
        <begin position="37"/>
        <end position="58"/>
    </location>
</feature>
<dbReference type="Gene3D" id="1.20.1250.20">
    <property type="entry name" value="MFS general substrate transporter like domains"/>
    <property type="match status" value="1"/>
</dbReference>
<keyword evidence="1" id="KW-0812">Transmembrane</keyword>
<gene>
    <name evidence="2" type="ORF">METZ01_LOCUS298885</name>
</gene>